<dbReference type="EMBL" id="CABFNO020001563">
    <property type="protein sequence ID" value="CAH0003178.1"/>
    <property type="molecule type" value="Genomic_DNA"/>
</dbReference>
<feature type="compositionally biased region" description="Polar residues" evidence="1">
    <location>
        <begin position="130"/>
        <end position="148"/>
    </location>
</feature>
<evidence type="ECO:0000256" key="1">
    <source>
        <dbReference type="SAM" id="MobiDB-lite"/>
    </source>
</evidence>
<feature type="region of interest" description="Disordered" evidence="1">
    <location>
        <begin position="126"/>
        <end position="154"/>
    </location>
</feature>
<protein>
    <submittedName>
        <fullName evidence="2">Uncharacterized protein</fullName>
    </submittedName>
</protein>
<dbReference type="AlphaFoldDB" id="A0A9N9YD12"/>
<gene>
    <name evidence="2" type="ORF">CBYS24578_00011465</name>
</gene>
<evidence type="ECO:0000313" key="2">
    <source>
        <dbReference type="EMBL" id="CAH0003178.1"/>
    </source>
</evidence>
<feature type="region of interest" description="Disordered" evidence="1">
    <location>
        <begin position="236"/>
        <end position="256"/>
    </location>
</feature>
<sequence>MDAQAFFLPASAGNSLGPVVPVVNTYCKKHWGSSPPRDKLCLDCAAFALCALEGWPPAEAVAKVQEMAVGASQPLFRGPSSGLTNQPLPGMPSWDNEQLLPALNGPQISPQMGVCGRQPVPESGFVVKTPSLSNGSESSPKTPPSSRASSDEPELKKCSCCGKWLTKPHFLKAGGKLAATCEHCRSTRRPYYKKKVGLDTQRCTACQKECPIEDFDKTARERRKCIRCREQGRLVSPAQDLSPRGPSKVSQMPEERGKKICSGCKKSQDKKDFFNYDYGTPRERSTCLFCRKRKQAADRKKRERRQAQQ</sequence>
<evidence type="ECO:0000313" key="3">
    <source>
        <dbReference type="Proteomes" id="UP000754883"/>
    </source>
</evidence>
<reference evidence="2" key="1">
    <citation type="submission" date="2021-10" db="EMBL/GenBank/DDBJ databases">
        <authorList>
            <person name="Piombo E."/>
        </authorList>
    </citation>
    <scope>NUCLEOTIDE SEQUENCE</scope>
</reference>
<proteinExistence type="predicted"/>
<accession>A0A9N9YD12</accession>
<comment type="caution">
    <text evidence="2">The sequence shown here is derived from an EMBL/GenBank/DDBJ whole genome shotgun (WGS) entry which is preliminary data.</text>
</comment>
<keyword evidence="3" id="KW-1185">Reference proteome</keyword>
<organism evidence="2 3">
    <name type="scientific">Clonostachys byssicola</name>
    <dbReference type="NCBI Taxonomy" id="160290"/>
    <lineage>
        <taxon>Eukaryota</taxon>
        <taxon>Fungi</taxon>
        <taxon>Dikarya</taxon>
        <taxon>Ascomycota</taxon>
        <taxon>Pezizomycotina</taxon>
        <taxon>Sordariomycetes</taxon>
        <taxon>Hypocreomycetidae</taxon>
        <taxon>Hypocreales</taxon>
        <taxon>Bionectriaceae</taxon>
        <taxon>Clonostachys</taxon>
    </lineage>
</organism>
<name>A0A9N9YD12_9HYPO</name>
<dbReference type="OrthoDB" id="10411940at2759"/>
<dbReference type="Proteomes" id="UP000754883">
    <property type="component" value="Unassembled WGS sequence"/>
</dbReference>